<proteinExistence type="predicted"/>
<accession>A0A383CK24</accession>
<organism evidence="1">
    <name type="scientific">marine metagenome</name>
    <dbReference type="NCBI Taxonomy" id="408172"/>
    <lineage>
        <taxon>unclassified sequences</taxon>
        <taxon>metagenomes</taxon>
        <taxon>ecological metagenomes</taxon>
    </lineage>
</organism>
<name>A0A383CK24_9ZZZZ</name>
<sequence length="57" mass="6517">MNENWVDGQTGRAYTAVIKDTDLAGHRSDFNEYEDRIHNPSMYSAPRMIKLAVGINF</sequence>
<reference evidence="1" key="1">
    <citation type="submission" date="2018-05" db="EMBL/GenBank/DDBJ databases">
        <authorList>
            <person name="Lanie J.A."/>
            <person name="Ng W.-L."/>
            <person name="Kazmierczak K.M."/>
            <person name="Andrzejewski T.M."/>
            <person name="Davidsen T.M."/>
            <person name="Wayne K.J."/>
            <person name="Tettelin H."/>
            <person name="Glass J.I."/>
            <person name="Rusch D."/>
            <person name="Podicherti R."/>
            <person name="Tsui H.-C.T."/>
            <person name="Winkler M.E."/>
        </authorList>
    </citation>
    <scope>NUCLEOTIDE SEQUENCE</scope>
</reference>
<dbReference type="AlphaFoldDB" id="A0A383CK24"/>
<dbReference type="EMBL" id="UINC01209646">
    <property type="protein sequence ID" value="SVE32746.1"/>
    <property type="molecule type" value="Genomic_DNA"/>
</dbReference>
<evidence type="ECO:0000313" key="1">
    <source>
        <dbReference type="EMBL" id="SVE32746.1"/>
    </source>
</evidence>
<protein>
    <submittedName>
        <fullName evidence="1">Uncharacterized protein</fullName>
    </submittedName>
</protein>
<gene>
    <name evidence="1" type="ORF">METZ01_LOCUS485600</name>
</gene>